<comment type="caution">
    <text evidence="5">The sequence shown here is derived from an EMBL/GenBank/DDBJ whole genome shotgun (WGS) entry which is preliminary data.</text>
</comment>
<sequence>MALASQVRAAGLPKTCGDQPPPLVWIRPDHAGYLGPNIGVRPHAAVVDVLNVGVDGPLIFESPEVGSMRPGSVYAPARVAHRVLVPEGRVLLLFADPARRPVSDASGTVRESFGPFGFGHRSEAGIAAACRDGAAPDVIAGYAGLRAAGPMTGSADPRSTRLAETIRNAPDRVYRASQVAAGLGMSTSYFLRLFARDTGTTFRRYQQWARLLRVVHGLASGYDLTRSAVDAGFASPSHFSDTFRHTFGLSATDLLRTGVRFDVSDSEPHVTI</sequence>
<accession>A0ABU1XQ90</accession>
<dbReference type="RefSeq" id="WP_310407484.1">
    <property type="nucleotide sequence ID" value="NZ_JAVDWW010000013.1"/>
</dbReference>
<dbReference type="PROSITE" id="PS00041">
    <property type="entry name" value="HTH_ARAC_FAMILY_1"/>
    <property type="match status" value="1"/>
</dbReference>
<keyword evidence="1" id="KW-0805">Transcription regulation</keyword>
<evidence type="ECO:0000259" key="4">
    <source>
        <dbReference type="PROSITE" id="PS01124"/>
    </source>
</evidence>
<dbReference type="Pfam" id="PF12833">
    <property type="entry name" value="HTH_18"/>
    <property type="match status" value="1"/>
</dbReference>
<feature type="domain" description="HTH araC/xylS-type" evidence="4">
    <location>
        <begin position="160"/>
        <end position="257"/>
    </location>
</feature>
<keyword evidence="6" id="KW-1185">Reference proteome</keyword>
<dbReference type="Gene3D" id="1.10.10.60">
    <property type="entry name" value="Homeodomain-like"/>
    <property type="match status" value="1"/>
</dbReference>
<dbReference type="SUPFAM" id="SSF46689">
    <property type="entry name" value="Homeodomain-like"/>
    <property type="match status" value="1"/>
</dbReference>
<dbReference type="EMBL" id="JAVDWW010000013">
    <property type="protein sequence ID" value="MDR7172519.1"/>
    <property type="molecule type" value="Genomic_DNA"/>
</dbReference>
<evidence type="ECO:0000313" key="5">
    <source>
        <dbReference type="EMBL" id="MDR7172519.1"/>
    </source>
</evidence>
<keyword evidence="3" id="KW-0804">Transcription</keyword>
<reference evidence="5 6" key="1">
    <citation type="submission" date="2023-07" db="EMBL/GenBank/DDBJ databases">
        <title>Sorghum-associated microbial communities from plants grown in Nebraska, USA.</title>
        <authorList>
            <person name="Schachtman D."/>
        </authorList>
    </citation>
    <scope>NUCLEOTIDE SEQUENCE [LARGE SCALE GENOMIC DNA]</scope>
    <source>
        <strain evidence="5 6">4272</strain>
    </source>
</reference>
<keyword evidence="2" id="KW-0238">DNA-binding</keyword>
<protein>
    <submittedName>
        <fullName evidence="5">AraC-like DNA-binding protein</fullName>
    </submittedName>
</protein>
<evidence type="ECO:0000256" key="2">
    <source>
        <dbReference type="ARBA" id="ARBA00023125"/>
    </source>
</evidence>
<dbReference type="InterPro" id="IPR050204">
    <property type="entry name" value="AraC_XylS_family_regulators"/>
</dbReference>
<dbReference type="InterPro" id="IPR009057">
    <property type="entry name" value="Homeodomain-like_sf"/>
</dbReference>
<evidence type="ECO:0000313" key="6">
    <source>
        <dbReference type="Proteomes" id="UP001251217"/>
    </source>
</evidence>
<organism evidence="5 6">
    <name type="scientific">Nocardia kruczakiae</name>
    <dbReference type="NCBI Taxonomy" id="261477"/>
    <lineage>
        <taxon>Bacteria</taxon>
        <taxon>Bacillati</taxon>
        <taxon>Actinomycetota</taxon>
        <taxon>Actinomycetes</taxon>
        <taxon>Mycobacteriales</taxon>
        <taxon>Nocardiaceae</taxon>
        <taxon>Nocardia</taxon>
    </lineage>
</organism>
<dbReference type="Proteomes" id="UP001251217">
    <property type="component" value="Unassembled WGS sequence"/>
</dbReference>
<gene>
    <name evidence="5" type="ORF">J2W56_006284</name>
</gene>
<evidence type="ECO:0000256" key="3">
    <source>
        <dbReference type="ARBA" id="ARBA00023163"/>
    </source>
</evidence>
<proteinExistence type="predicted"/>
<evidence type="ECO:0000256" key="1">
    <source>
        <dbReference type="ARBA" id="ARBA00023015"/>
    </source>
</evidence>
<dbReference type="InterPro" id="IPR018062">
    <property type="entry name" value="HTH_AraC-typ_CS"/>
</dbReference>
<dbReference type="SMART" id="SM00342">
    <property type="entry name" value="HTH_ARAC"/>
    <property type="match status" value="1"/>
</dbReference>
<dbReference type="InterPro" id="IPR018060">
    <property type="entry name" value="HTH_AraC"/>
</dbReference>
<dbReference type="PANTHER" id="PTHR46796">
    <property type="entry name" value="HTH-TYPE TRANSCRIPTIONAL ACTIVATOR RHAS-RELATED"/>
    <property type="match status" value="1"/>
</dbReference>
<name>A0ABU1XQ90_9NOCA</name>
<dbReference type="PROSITE" id="PS01124">
    <property type="entry name" value="HTH_ARAC_FAMILY_2"/>
    <property type="match status" value="1"/>
</dbReference>